<protein>
    <submittedName>
        <fullName evidence="1">Imm26 family immunity protein</fullName>
    </submittedName>
</protein>
<accession>A0ABU4AE78</accession>
<dbReference type="EMBL" id="JAWLJK010000018">
    <property type="protein sequence ID" value="MDV6166675.1"/>
    <property type="molecule type" value="Genomic_DNA"/>
</dbReference>
<keyword evidence="2" id="KW-1185">Reference proteome</keyword>
<name>A0ABU4AE78_9BACE</name>
<evidence type="ECO:0000313" key="1">
    <source>
        <dbReference type="EMBL" id="MDV6166675.1"/>
    </source>
</evidence>
<gene>
    <name evidence="1" type="ORF">R3O81_21855</name>
</gene>
<dbReference type="RefSeq" id="WP_269094653.1">
    <property type="nucleotide sequence ID" value="NZ_CP192717.1"/>
</dbReference>
<sequence length="184" mass="21376">MNEEKINLELLGTSSKVIRTGDVFVLKPKNHPFYYGIVANASATMFSAKEIIHIQIFDYKSDMVQEMPDSLDKYPLLIPPILTNKIGWRKKYFKIIGNIPINNFISIKNASFFYYNGEIFNDSSQPLSKPYSIETTGAFSVTSYLNIDNLISLRLRIPLAVDPPKNWNPYWYQEELYKKYNNVR</sequence>
<organism evidence="1 2">
    <name type="scientific">Bacteroides hominis</name>
    <dbReference type="NCBI Taxonomy" id="2763023"/>
    <lineage>
        <taxon>Bacteria</taxon>
        <taxon>Pseudomonadati</taxon>
        <taxon>Bacteroidota</taxon>
        <taxon>Bacteroidia</taxon>
        <taxon>Bacteroidales</taxon>
        <taxon>Bacteroidaceae</taxon>
        <taxon>Bacteroides</taxon>
    </lineage>
</organism>
<reference evidence="1" key="1">
    <citation type="submission" date="2023-09" db="EMBL/GenBank/DDBJ databases">
        <title>Upregulation of the cfiA carbapenemase gene in a Bacteroides hominis strain by the novel integrative and conjugative element Tn7563.</title>
        <authorList>
            <person name="Stubhaug T."/>
            <person name="Zecic N."/>
            <person name="Skaare D."/>
        </authorList>
    </citation>
    <scope>NUCLEOTIDE SEQUENCE [LARGE SCALE GENOMIC DNA]</scope>
    <source>
        <strain evidence="1">Tbg-245</strain>
    </source>
</reference>
<comment type="caution">
    <text evidence="1">The sequence shown here is derived from an EMBL/GenBank/DDBJ whole genome shotgun (WGS) entry which is preliminary data.</text>
</comment>
<dbReference type="Pfam" id="PF15428">
    <property type="entry name" value="Imm26"/>
    <property type="match status" value="1"/>
</dbReference>
<dbReference type="Proteomes" id="UP001185704">
    <property type="component" value="Unassembled WGS sequence"/>
</dbReference>
<dbReference type="InterPro" id="IPR029278">
    <property type="entry name" value="Imm26"/>
</dbReference>
<proteinExistence type="predicted"/>
<evidence type="ECO:0000313" key="2">
    <source>
        <dbReference type="Proteomes" id="UP001185704"/>
    </source>
</evidence>